<dbReference type="SUPFAM" id="SSF47413">
    <property type="entry name" value="lambda repressor-like DNA-binding domains"/>
    <property type="match status" value="1"/>
</dbReference>
<dbReference type="SMART" id="SM00530">
    <property type="entry name" value="HTH_XRE"/>
    <property type="match status" value="1"/>
</dbReference>
<gene>
    <name evidence="2" type="ORF">BJY14_007892</name>
</gene>
<dbReference type="Proteomes" id="UP000529783">
    <property type="component" value="Unassembled WGS sequence"/>
</dbReference>
<proteinExistence type="predicted"/>
<evidence type="ECO:0000313" key="2">
    <source>
        <dbReference type="EMBL" id="NYD51909.1"/>
    </source>
</evidence>
<dbReference type="CDD" id="cd00093">
    <property type="entry name" value="HTH_XRE"/>
    <property type="match status" value="1"/>
</dbReference>
<accession>A0A7Y9JLV5</accession>
<reference evidence="2 3" key="1">
    <citation type="submission" date="2020-07" db="EMBL/GenBank/DDBJ databases">
        <title>Sequencing the genomes of 1000 actinobacteria strains.</title>
        <authorList>
            <person name="Klenk H.-P."/>
        </authorList>
    </citation>
    <scope>NUCLEOTIDE SEQUENCE [LARGE SCALE GENOMIC DNA]</scope>
    <source>
        <strain evidence="2 3">DSM 40398</strain>
    </source>
</reference>
<dbReference type="Pfam" id="PF01381">
    <property type="entry name" value="HTH_3"/>
    <property type="match status" value="1"/>
</dbReference>
<dbReference type="RefSeq" id="WP_218905786.1">
    <property type="nucleotide sequence ID" value="NZ_JACCBA010000001.1"/>
</dbReference>
<dbReference type="InterPro" id="IPR010982">
    <property type="entry name" value="Lambda_DNA-bd_dom_sf"/>
</dbReference>
<dbReference type="GO" id="GO:0003677">
    <property type="term" value="F:DNA binding"/>
    <property type="evidence" value="ECO:0007669"/>
    <property type="project" value="InterPro"/>
</dbReference>
<evidence type="ECO:0000259" key="1">
    <source>
        <dbReference type="PROSITE" id="PS50943"/>
    </source>
</evidence>
<dbReference type="InterPro" id="IPR001387">
    <property type="entry name" value="Cro/C1-type_HTH"/>
</dbReference>
<dbReference type="EMBL" id="JACCBA010000001">
    <property type="protein sequence ID" value="NYD51909.1"/>
    <property type="molecule type" value="Genomic_DNA"/>
</dbReference>
<evidence type="ECO:0000313" key="3">
    <source>
        <dbReference type="Proteomes" id="UP000529783"/>
    </source>
</evidence>
<dbReference type="Gene3D" id="1.10.260.40">
    <property type="entry name" value="lambda repressor-like DNA-binding domains"/>
    <property type="match status" value="1"/>
</dbReference>
<name>A0A7Y9JLV5_9ACTN</name>
<protein>
    <submittedName>
        <fullName evidence="2">Ribosome-binding protein aMBF1 (Putative translation factor)</fullName>
    </submittedName>
</protein>
<keyword evidence="3" id="KW-1185">Reference proteome</keyword>
<dbReference type="PROSITE" id="PS50943">
    <property type="entry name" value="HTH_CROC1"/>
    <property type="match status" value="1"/>
</dbReference>
<feature type="domain" description="HTH cro/C1-type" evidence="1">
    <location>
        <begin position="39"/>
        <end position="90"/>
    </location>
</feature>
<sequence>MRKDAVPNTFLVSGIWPDGELSIDAPLAAHYGRHVAQTLKRLKNERGLGQRGLAELSGVHHNTVGRVLRGEVYPDLATLARLEQALDVSLYPTGLHRRIHRPRTSGSG</sequence>
<dbReference type="AlphaFoldDB" id="A0A7Y9JLV5"/>
<comment type="caution">
    <text evidence="2">The sequence shown here is derived from an EMBL/GenBank/DDBJ whole genome shotgun (WGS) entry which is preliminary data.</text>
</comment>
<organism evidence="2 3">
    <name type="scientific">Actinomadura luteofluorescens</name>
    <dbReference type="NCBI Taxonomy" id="46163"/>
    <lineage>
        <taxon>Bacteria</taxon>
        <taxon>Bacillati</taxon>
        <taxon>Actinomycetota</taxon>
        <taxon>Actinomycetes</taxon>
        <taxon>Streptosporangiales</taxon>
        <taxon>Thermomonosporaceae</taxon>
        <taxon>Actinomadura</taxon>
    </lineage>
</organism>